<dbReference type="EMBL" id="VSRR010089145">
    <property type="protein sequence ID" value="MPC91833.1"/>
    <property type="molecule type" value="Genomic_DNA"/>
</dbReference>
<keyword evidence="2" id="KW-1185">Reference proteome</keyword>
<accession>A0A5B7JBU2</accession>
<gene>
    <name evidence="1" type="ORF">E2C01_086892</name>
</gene>
<name>A0A5B7JBU2_PORTR</name>
<reference evidence="1 2" key="1">
    <citation type="submission" date="2019-05" db="EMBL/GenBank/DDBJ databases">
        <title>Another draft genome of Portunus trituberculatus and its Hox gene families provides insights of decapod evolution.</title>
        <authorList>
            <person name="Jeong J.-H."/>
            <person name="Song I."/>
            <person name="Kim S."/>
            <person name="Choi T."/>
            <person name="Kim D."/>
            <person name="Ryu S."/>
            <person name="Kim W."/>
        </authorList>
    </citation>
    <scope>NUCLEOTIDE SEQUENCE [LARGE SCALE GENOMIC DNA]</scope>
    <source>
        <tissue evidence="1">Muscle</tissue>
    </source>
</reference>
<organism evidence="1 2">
    <name type="scientific">Portunus trituberculatus</name>
    <name type="common">Swimming crab</name>
    <name type="synonym">Neptunus trituberculatus</name>
    <dbReference type="NCBI Taxonomy" id="210409"/>
    <lineage>
        <taxon>Eukaryota</taxon>
        <taxon>Metazoa</taxon>
        <taxon>Ecdysozoa</taxon>
        <taxon>Arthropoda</taxon>
        <taxon>Crustacea</taxon>
        <taxon>Multicrustacea</taxon>
        <taxon>Malacostraca</taxon>
        <taxon>Eumalacostraca</taxon>
        <taxon>Eucarida</taxon>
        <taxon>Decapoda</taxon>
        <taxon>Pleocyemata</taxon>
        <taxon>Brachyura</taxon>
        <taxon>Eubrachyura</taxon>
        <taxon>Portunoidea</taxon>
        <taxon>Portunidae</taxon>
        <taxon>Portuninae</taxon>
        <taxon>Portunus</taxon>
    </lineage>
</organism>
<comment type="caution">
    <text evidence="1">The sequence shown here is derived from an EMBL/GenBank/DDBJ whole genome shotgun (WGS) entry which is preliminary data.</text>
</comment>
<proteinExistence type="predicted"/>
<dbReference type="AlphaFoldDB" id="A0A5B7JBU2"/>
<sequence length="108" mass="10905">MEPHEGAAAPFPSRDALDACCGSVVDGGTGRCCAGGPPHPLIKAAAGRGRRGCGGDGAAAVLPWVPSNIREGTCPCIHPQLGQSGPALGGRLALIGCRAVLRRTLRQR</sequence>
<evidence type="ECO:0000313" key="1">
    <source>
        <dbReference type="EMBL" id="MPC91833.1"/>
    </source>
</evidence>
<protein>
    <submittedName>
        <fullName evidence="1">Uncharacterized protein</fullName>
    </submittedName>
</protein>
<evidence type="ECO:0000313" key="2">
    <source>
        <dbReference type="Proteomes" id="UP000324222"/>
    </source>
</evidence>
<dbReference type="Proteomes" id="UP000324222">
    <property type="component" value="Unassembled WGS sequence"/>
</dbReference>